<feature type="compositionally biased region" description="Basic and acidic residues" evidence="1">
    <location>
        <begin position="190"/>
        <end position="199"/>
    </location>
</feature>
<dbReference type="InterPro" id="IPR036339">
    <property type="entry name" value="PUB-like_dom_sf"/>
</dbReference>
<accession>A0A8H5LNK8</accession>
<dbReference type="CDD" id="cd09212">
    <property type="entry name" value="PUB"/>
    <property type="match status" value="1"/>
</dbReference>
<evidence type="ECO:0000313" key="3">
    <source>
        <dbReference type="EMBL" id="KAF5363787.1"/>
    </source>
</evidence>
<gene>
    <name evidence="3" type="ORF">D9756_000414</name>
</gene>
<feature type="compositionally biased region" description="Polar residues" evidence="1">
    <location>
        <begin position="208"/>
        <end position="226"/>
    </location>
</feature>
<dbReference type="EMBL" id="JAACJO010000001">
    <property type="protein sequence ID" value="KAF5363787.1"/>
    <property type="molecule type" value="Genomic_DNA"/>
</dbReference>
<dbReference type="InterPro" id="IPR018997">
    <property type="entry name" value="PUB_domain"/>
</dbReference>
<protein>
    <recommendedName>
        <fullName evidence="2">PUB domain-containing protein</fullName>
    </recommendedName>
</protein>
<evidence type="ECO:0000313" key="4">
    <source>
        <dbReference type="Proteomes" id="UP000559027"/>
    </source>
</evidence>
<organism evidence="3 4">
    <name type="scientific">Leucocoprinus leucothites</name>
    <dbReference type="NCBI Taxonomy" id="201217"/>
    <lineage>
        <taxon>Eukaryota</taxon>
        <taxon>Fungi</taxon>
        <taxon>Dikarya</taxon>
        <taxon>Basidiomycota</taxon>
        <taxon>Agaricomycotina</taxon>
        <taxon>Agaricomycetes</taxon>
        <taxon>Agaricomycetidae</taxon>
        <taxon>Agaricales</taxon>
        <taxon>Agaricineae</taxon>
        <taxon>Agaricaceae</taxon>
        <taxon>Leucocoprinus</taxon>
    </lineage>
</organism>
<evidence type="ECO:0000256" key="1">
    <source>
        <dbReference type="SAM" id="MobiDB-lite"/>
    </source>
</evidence>
<proteinExistence type="predicted"/>
<dbReference type="Proteomes" id="UP000559027">
    <property type="component" value="Unassembled WGS sequence"/>
</dbReference>
<dbReference type="Pfam" id="PF09409">
    <property type="entry name" value="PUB"/>
    <property type="match status" value="1"/>
</dbReference>
<reference evidence="3 4" key="1">
    <citation type="journal article" date="2020" name="ISME J.">
        <title>Uncovering the hidden diversity of litter-decomposition mechanisms in mushroom-forming fungi.</title>
        <authorList>
            <person name="Floudas D."/>
            <person name="Bentzer J."/>
            <person name="Ahren D."/>
            <person name="Johansson T."/>
            <person name="Persson P."/>
            <person name="Tunlid A."/>
        </authorList>
    </citation>
    <scope>NUCLEOTIDE SEQUENCE [LARGE SCALE GENOMIC DNA]</scope>
    <source>
        <strain evidence="3 4">CBS 146.42</strain>
    </source>
</reference>
<dbReference type="OrthoDB" id="49605at2759"/>
<feature type="domain" description="PUB" evidence="2">
    <location>
        <begin position="63"/>
        <end position="140"/>
    </location>
</feature>
<feature type="region of interest" description="Disordered" evidence="1">
    <location>
        <begin position="190"/>
        <end position="250"/>
    </location>
</feature>
<feature type="compositionally biased region" description="Polar residues" evidence="1">
    <location>
        <begin position="1"/>
        <end position="17"/>
    </location>
</feature>
<dbReference type="Gene3D" id="1.20.58.2190">
    <property type="match status" value="1"/>
</dbReference>
<sequence length="250" mass="27839">MSSSPPQSPENRSVSTNAAAAAALARARQAPTQKPAAQLAAEHDQRQTFRRLIDPGIIRPNSKEQAMSSLKTLLTIAENLLRDPENPKFKQFKSTNSIIQRELMNPKGAIEYAIEMGFRPEVKDFQPYYTFNSRHMGDLQVGAKILRDHIDLETEKEERIVRARANEKANIAAAAERVKLAFMDDRRSKELKDEMERQQRMARAAAPSDSTSPRASISTVPSTLSGSVVVDDGQDNGEQSQLDKPPPYSH</sequence>
<keyword evidence="4" id="KW-1185">Reference proteome</keyword>
<feature type="compositionally biased region" description="Low complexity" evidence="1">
    <location>
        <begin position="18"/>
        <end position="30"/>
    </location>
</feature>
<dbReference type="AlphaFoldDB" id="A0A8H5LNK8"/>
<dbReference type="SUPFAM" id="SSF143503">
    <property type="entry name" value="PUG domain-like"/>
    <property type="match status" value="1"/>
</dbReference>
<name>A0A8H5LNK8_9AGAR</name>
<feature type="region of interest" description="Disordered" evidence="1">
    <location>
        <begin position="1"/>
        <end position="46"/>
    </location>
</feature>
<comment type="caution">
    <text evidence="3">The sequence shown here is derived from an EMBL/GenBank/DDBJ whole genome shotgun (WGS) entry which is preliminary data.</text>
</comment>
<evidence type="ECO:0000259" key="2">
    <source>
        <dbReference type="Pfam" id="PF09409"/>
    </source>
</evidence>